<dbReference type="InterPro" id="IPR024517">
    <property type="entry name" value="Glycogen_phosphorylase_DUF3417"/>
</dbReference>
<dbReference type="Proteomes" id="UP000249239">
    <property type="component" value="Unassembled WGS sequence"/>
</dbReference>
<dbReference type="PANTHER" id="PTHR42655">
    <property type="entry name" value="GLYCOGEN PHOSPHORYLASE"/>
    <property type="match status" value="1"/>
</dbReference>
<dbReference type="GO" id="GO:0004373">
    <property type="term" value="F:alpha-1,4-glucan glucosyltransferase (UDP-glucose donor) activity"/>
    <property type="evidence" value="ECO:0007669"/>
    <property type="project" value="InterPro"/>
</dbReference>
<protein>
    <submittedName>
        <fullName evidence="7">Phosphorylase/glycogen(Starch) synthase</fullName>
    </submittedName>
</protein>
<evidence type="ECO:0000259" key="6">
    <source>
        <dbReference type="Pfam" id="PF11897"/>
    </source>
</evidence>
<name>A0A2W7NR68_9BACT</name>
<organism evidence="7 8">
    <name type="scientific">Breznakibacter xylanolyticus</name>
    <dbReference type="NCBI Taxonomy" id="990"/>
    <lineage>
        <taxon>Bacteria</taxon>
        <taxon>Pseudomonadati</taxon>
        <taxon>Bacteroidota</taxon>
        <taxon>Bacteroidia</taxon>
        <taxon>Marinilabiliales</taxon>
        <taxon>Marinilabiliaceae</taxon>
        <taxon>Breznakibacter</taxon>
    </lineage>
</organism>
<keyword evidence="8" id="KW-1185">Reference proteome</keyword>
<dbReference type="InterPro" id="IPR052182">
    <property type="entry name" value="Glycogen/Maltodextrin_Phosph"/>
</dbReference>
<dbReference type="InterPro" id="IPR008631">
    <property type="entry name" value="Glycogen_synth"/>
</dbReference>
<dbReference type="RefSeq" id="WP_111443769.1">
    <property type="nucleotide sequence ID" value="NZ_QKZK01000001.1"/>
</dbReference>
<dbReference type="Pfam" id="PF00343">
    <property type="entry name" value="Phosphorylase"/>
    <property type="match status" value="1"/>
</dbReference>
<evidence type="ECO:0000313" key="8">
    <source>
        <dbReference type="Proteomes" id="UP000249239"/>
    </source>
</evidence>
<keyword evidence="3" id="KW-0021">Allosteric enzyme</keyword>
<keyword evidence="5" id="KW-0808">Transferase</keyword>
<evidence type="ECO:0000256" key="3">
    <source>
        <dbReference type="ARBA" id="ARBA00022533"/>
    </source>
</evidence>
<evidence type="ECO:0000256" key="4">
    <source>
        <dbReference type="ARBA" id="ARBA00022676"/>
    </source>
</evidence>
<feature type="domain" description="DUF3417" evidence="6">
    <location>
        <begin position="582"/>
        <end position="682"/>
    </location>
</feature>
<comment type="catalytic activity">
    <reaction evidence="1">
        <text>[(1-&gt;4)-alpha-D-glucosyl](n) + phosphate = [(1-&gt;4)-alpha-D-glucosyl](n-1) + alpha-D-glucose 1-phosphate</text>
        <dbReference type="Rhea" id="RHEA:41732"/>
        <dbReference type="Rhea" id="RHEA-COMP:9584"/>
        <dbReference type="Rhea" id="RHEA-COMP:9586"/>
        <dbReference type="ChEBI" id="CHEBI:15444"/>
        <dbReference type="ChEBI" id="CHEBI:43474"/>
        <dbReference type="ChEBI" id="CHEBI:58601"/>
        <dbReference type="EC" id="2.4.1.1"/>
    </reaction>
</comment>
<dbReference type="SUPFAM" id="SSF53756">
    <property type="entry name" value="UDP-Glycosyltransferase/glycogen phosphorylase"/>
    <property type="match status" value="2"/>
</dbReference>
<dbReference type="PANTHER" id="PTHR42655:SF1">
    <property type="entry name" value="GLYCOGEN PHOSPHORYLASE"/>
    <property type="match status" value="1"/>
</dbReference>
<comment type="similarity">
    <text evidence="2">Belongs to the glycogen phosphorylase family.</text>
</comment>
<dbReference type="OrthoDB" id="9760804at2"/>
<evidence type="ECO:0000256" key="5">
    <source>
        <dbReference type="ARBA" id="ARBA00022679"/>
    </source>
</evidence>
<dbReference type="InterPro" id="IPR011834">
    <property type="entry name" value="Agluc_phsphrylas"/>
</dbReference>
<sequence length="1412" mass="162300">MLDSYLKPDYVFETSWEVCNKMGGIHTVLATKALTLMQEFQENIIFIGPDVWRGPEQNPEFIDDSSLFPEWQQVLRKEGLHVKIGHWNLICKPIVFLVDFSPFVQQKNEILAKYWEQYKVDSISGQWDYIEPVLFGYSVGKVIESFYKCYLTVNTKVVAHFNEWMTGSGALYLKRELPPVGTIFTTHATTVGRSLSGHGILFYDHLDAFDGDAKATELNVVSKHSIEKAAAQNVDCFTTVSKITAKECYQFLGREVDEVTPNGFEEDFVPKNEDYLEKRKTARAKLKTVAEALLGYQLDDKTLFVANSGRYEFRNKGIDVFMDALKLMNESSDSKCKEVVAFVLIPANTYGPRKDLIEKLANPNANIKIDNPFLTHGLNDLGYDPIINKIQDIHLSNNQSDRVKLIFVPSYLNGNDGVFNMHYYDLLIGMDITVFPSYYEPWGYTPVESLAFGVPTITTTLAGFGLFAREFSKGIEDGLAVLERNDSNQQQMASEITEVIRKFCSLSAQKVAELPAKTQKIASHVEWDALIKHYFKAYDIALKEVNNRRNLFNVVQTEARIKVKPETSNLPVWKKIVVKSKLPERISALHTISRNLWWTWNYEAIELFMEIDSHLWESTGKNPIQLLDKVSFDRLEQLASDKNFIARVDKLQKDLEDYLARPFSTEQCIAYFSMEYGLNSILKIYSGGLGILAGDYLKEASDCNVNMVAVGLMYRFGYFRQTLSLNGDQMANYDGQEFSQLPLEEVRSENGEALCVTVDLPGRVVHAKVWKAQVGRVPLYLLDTDHKLNNHEDREITHKLYGGNWENRLKQEILLGFGGIRLLNALDINYDICHCNEGHAALINVERMTNLVEKKRSFAEALEIVRSSSLFTTHTPVPAGHDSFDEDMFRVYLRHIPEKLNISWEDFFNLGRERMNDPHEKFSMSILALKTSQEVNGVSWLHGEVSKNMFKDNWKGYFTEEVPIGFVTNGVHYGTWMSAEWQRFFAKEFDNDFLKDVSNKKFWERIYNIADDRIWDIRKILRKRLLDSIKVRIEKNMVNRHEDPSQIVEVIKSIDDNALTIGFARRFATYKRAHLLFTDLERLARIVNNPNRPVQFIFAGKAHPADGAGQGLIRHIVEISRRPEFIGKIIFLENYDMELGKLLVSGVDVWLNTPTRPLEASGTSGQKAELNGVLNFSVLDGWWYEGYKEGAGWCLSDKQTYPNAQFQDELDAATIYSMFENEVIPLFYDQDAKGVPAGWVKYIKNSFVNIAPDFTTKRMLDDYLDRFYNKLYSRYKRIKANDYEKAIEIAAWKRKVAAGWNDIEVLDIEMPDIWKYELGIGDTYVVNIILDLKKLVSVDVGLEMVYIDATDETSTKIMGIKEFVVVKHEGSKVYFQMKHQLKLPGVFNFGIRMYPKNENLAHKQDFNLVRWL</sequence>
<dbReference type="EMBL" id="QKZK01000001">
    <property type="protein sequence ID" value="PZX20587.1"/>
    <property type="molecule type" value="Genomic_DNA"/>
</dbReference>
<dbReference type="GO" id="GO:0008184">
    <property type="term" value="F:glycogen phosphorylase activity"/>
    <property type="evidence" value="ECO:0007669"/>
    <property type="project" value="InterPro"/>
</dbReference>
<comment type="caution">
    <text evidence="7">The sequence shown here is derived from an EMBL/GenBank/DDBJ whole genome shotgun (WGS) entry which is preliminary data.</text>
</comment>
<evidence type="ECO:0000256" key="1">
    <source>
        <dbReference type="ARBA" id="ARBA00001275"/>
    </source>
</evidence>
<evidence type="ECO:0000313" key="7">
    <source>
        <dbReference type="EMBL" id="PZX20587.1"/>
    </source>
</evidence>
<dbReference type="GO" id="GO:0030170">
    <property type="term" value="F:pyridoxal phosphate binding"/>
    <property type="evidence" value="ECO:0007669"/>
    <property type="project" value="InterPro"/>
</dbReference>
<dbReference type="Gene3D" id="3.40.50.2000">
    <property type="entry name" value="Glycogen Phosphorylase B"/>
    <property type="match status" value="4"/>
</dbReference>
<evidence type="ECO:0000256" key="2">
    <source>
        <dbReference type="ARBA" id="ARBA00006047"/>
    </source>
</evidence>
<dbReference type="Pfam" id="PF11897">
    <property type="entry name" value="DUF3417"/>
    <property type="match status" value="1"/>
</dbReference>
<dbReference type="NCBIfam" id="TIGR02094">
    <property type="entry name" value="more_P_ylases"/>
    <property type="match status" value="1"/>
</dbReference>
<gene>
    <name evidence="7" type="ORF">LX69_00007</name>
</gene>
<reference evidence="7 8" key="1">
    <citation type="submission" date="2018-06" db="EMBL/GenBank/DDBJ databases">
        <title>Genomic Encyclopedia of Archaeal and Bacterial Type Strains, Phase II (KMG-II): from individual species to whole genera.</title>
        <authorList>
            <person name="Goeker M."/>
        </authorList>
    </citation>
    <scope>NUCLEOTIDE SEQUENCE [LARGE SCALE GENOMIC DNA]</scope>
    <source>
        <strain evidence="7 8">DSM 6779</strain>
    </source>
</reference>
<proteinExistence type="inferred from homology"/>
<accession>A0A2W7NR68</accession>
<dbReference type="Pfam" id="PF05693">
    <property type="entry name" value="Glycogen_syn"/>
    <property type="match status" value="2"/>
</dbReference>
<keyword evidence="4" id="KW-0328">Glycosyltransferase</keyword>
<dbReference type="InterPro" id="IPR000811">
    <property type="entry name" value="Glyco_trans_35"/>
</dbReference>
<dbReference type="GO" id="GO:0005978">
    <property type="term" value="P:glycogen biosynthetic process"/>
    <property type="evidence" value="ECO:0007669"/>
    <property type="project" value="InterPro"/>
</dbReference>